<dbReference type="EMBL" id="BMJV01000004">
    <property type="protein sequence ID" value="GGG74124.1"/>
    <property type="molecule type" value="Genomic_DNA"/>
</dbReference>
<comment type="caution">
    <text evidence="2">The sequence shown here is derived from an EMBL/GenBank/DDBJ whole genome shotgun (WGS) entry which is preliminary data.</text>
</comment>
<sequence length="209" mass="22732">MEMIVGSVQLSQEASEAIMRYISARSEVCALVLEQSGTVCAVNRGGLDRLGMSKGELCGRTWPVLLDPMGSAAAEDAISHAFDGRPGSFVGRVFGDRSPDFWSVDVVPLQRSTGAVVLALALCQPVRQRDDLREELREALHTLSNLTGVTAASARLLERIDGAQRQRQIAEGLEDASRKARKVLGQLKPRAAQLLDDEEYRQDNTLRAG</sequence>
<evidence type="ECO:0000313" key="3">
    <source>
        <dbReference type="Proteomes" id="UP000617145"/>
    </source>
</evidence>
<gene>
    <name evidence="2" type="ORF">GCM10011415_23180</name>
</gene>
<dbReference type="SUPFAM" id="SSF55785">
    <property type="entry name" value="PYP-like sensor domain (PAS domain)"/>
    <property type="match status" value="1"/>
</dbReference>
<accession>A0A8J2ZKG4</accession>
<dbReference type="AlphaFoldDB" id="A0A8J2ZKG4"/>
<organism evidence="2 3">
    <name type="scientific">Salipiger pallidus</name>
    <dbReference type="NCBI Taxonomy" id="1775170"/>
    <lineage>
        <taxon>Bacteria</taxon>
        <taxon>Pseudomonadati</taxon>
        <taxon>Pseudomonadota</taxon>
        <taxon>Alphaproteobacteria</taxon>
        <taxon>Rhodobacterales</taxon>
        <taxon>Roseobacteraceae</taxon>
        <taxon>Salipiger</taxon>
    </lineage>
</organism>
<dbReference type="InterPro" id="IPR013656">
    <property type="entry name" value="PAS_4"/>
</dbReference>
<dbReference type="Proteomes" id="UP000617145">
    <property type="component" value="Unassembled WGS sequence"/>
</dbReference>
<dbReference type="Gene3D" id="3.30.450.20">
    <property type="entry name" value="PAS domain"/>
    <property type="match status" value="1"/>
</dbReference>
<dbReference type="Pfam" id="PF08448">
    <property type="entry name" value="PAS_4"/>
    <property type="match status" value="1"/>
</dbReference>
<evidence type="ECO:0000313" key="2">
    <source>
        <dbReference type="EMBL" id="GGG74124.1"/>
    </source>
</evidence>
<proteinExistence type="predicted"/>
<keyword evidence="3" id="KW-1185">Reference proteome</keyword>
<dbReference type="InterPro" id="IPR035965">
    <property type="entry name" value="PAS-like_dom_sf"/>
</dbReference>
<protein>
    <recommendedName>
        <fullName evidence="1">PAS fold-4 domain-containing protein</fullName>
    </recommendedName>
</protein>
<reference evidence="2" key="1">
    <citation type="journal article" date="2014" name="Int. J. Syst. Evol. Microbiol.">
        <title>Complete genome sequence of Corynebacterium casei LMG S-19264T (=DSM 44701T), isolated from a smear-ripened cheese.</title>
        <authorList>
            <consortium name="US DOE Joint Genome Institute (JGI-PGF)"/>
            <person name="Walter F."/>
            <person name="Albersmeier A."/>
            <person name="Kalinowski J."/>
            <person name="Ruckert C."/>
        </authorList>
    </citation>
    <scope>NUCLEOTIDE SEQUENCE</scope>
    <source>
        <strain evidence="2">CGMCC 1.15762</strain>
    </source>
</reference>
<feature type="domain" description="PAS fold-4" evidence="1">
    <location>
        <begin position="26"/>
        <end position="130"/>
    </location>
</feature>
<evidence type="ECO:0000259" key="1">
    <source>
        <dbReference type="Pfam" id="PF08448"/>
    </source>
</evidence>
<name>A0A8J2ZKG4_9RHOB</name>
<reference evidence="2" key="2">
    <citation type="submission" date="2020-09" db="EMBL/GenBank/DDBJ databases">
        <authorList>
            <person name="Sun Q."/>
            <person name="Zhou Y."/>
        </authorList>
    </citation>
    <scope>NUCLEOTIDE SEQUENCE</scope>
    <source>
        <strain evidence="2">CGMCC 1.15762</strain>
    </source>
</reference>